<keyword evidence="2" id="KW-1185">Reference proteome</keyword>
<dbReference type="EMBL" id="JASBWT010000001">
    <property type="protein sequence ID" value="KAJ9108856.1"/>
    <property type="molecule type" value="Genomic_DNA"/>
</dbReference>
<organism evidence="1 2">
    <name type="scientific">Naganishia friedmannii</name>
    <dbReference type="NCBI Taxonomy" id="89922"/>
    <lineage>
        <taxon>Eukaryota</taxon>
        <taxon>Fungi</taxon>
        <taxon>Dikarya</taxon>
        <taxon>Basidiomycota</taxon>
        <taxon>Agaricomycotina</taxon>
        <taxon>Tremellomycetes</taxon>
        <taxon>Filobasidiales</taxon>
        <taxon>Filobasidiaceae</taxon>
        <taxon>Naganishia</taxon>
    </lineage>
</organism>
<sequence length="436" mass="48045">MAGGRDIKAGFAQQQDEQQDSDPFLPQPKEDMHSSEKQHFIAPLATGLDSSQGVDGSTYSTSRRSILISVALTGCLLAVSLMAVPLWILWTNGLFNDGSWKNALVSSARPSANRKAFPTNIGFAGPTATGKEAALILTAPYLPLQTAQPPLVAAPPSSGSTKHKHLQKDKDFNMLQSWGQISPWYSVESHGLKKADSIQPEGCRIVGMHWLQRHGARYPGGGFGAPLEKRLQDARPHWNATGSLSFLNNWEHKLGAEVLTPFGRQQLCFFGIPADDQYNLEVMVESPGYNCTLAPYLQCANDNAELAKVVRGKSVVWEKYFLKNAQKRLGKQIPGYNFSMQDAKDMMDMCPWETVALGYSSFCDLFTAEEWKGFQHLSDIGLWYGSSFGSPVARASGIGYVQELVSRLTHTRITEHNSTTNSSFHNDLQFPLNDAL</sequence>
<proteinExistence type="predicted"/>
<name>A0ACC2WCR4_9TREE</name>
<comment type="caution">
    <text evidence="1">The sequence shown here is derived from an EMBL/GenBank/DDBJ whole genome shotgun (WGS) entry which is preliminary data.</text>
</comment>
<accession>A0ACC2WCR4</accession>
<dbReference type="Proteomes" id="UP001227268">
    <property type="component" value="Unassembled WGS sequence"/>
</dbReference>
<evidence type="ECO:0000313" key="1">
    <source>
        <dbReference type="EMBL" id="KAJ9108856.1"/>
    </source>
</evidence>
<reference evidence="1" key="1">
    <citation type="submission" date="2023-04" db="EMBL/GenBank/DDBJ databases">
        <title>Draft Genome sequencing of Naganishia species isolated from polar environments using Oxford Nanopore Technology.</title>
        <authorList>
            <person name="Leo P."/>
            <person name="Venkateswaran K."/>
        </authorList>
    </citation>
    <scope>NUCLEOTIDE SEQUENCE</scope>
    <source>
        <strain evidence="1">MNA-CCFEE 5423</strain>
    </source>
</reference>
<gene>
    <name evidence="1" type="ORF">QFC21_000176</name>
</gene>
<evidence type="ECO:0000313" key="2">
    <source>
        <dbReference type="Proteomes" id="UP001227268"/>
    </source>
</evidence>
<protein>
    <submittedName>
        <fullName evidence="1">Uncharacterized protein</fullName>
    </submittedName>
</protein>